<dbReference type="PIRSF" id="PIRSF030820">
    <property type="entry name" value="UCP030820"/>
    <property type="match status" value="1"/>
</dbReference>
<organism evidence="1 2">
    <name type="scientific">Asticcacaulis endophyticus</name>
    <dbReference type="NCBI Taxonomy" id="1395890"/>
    <lineage>
        <taxon>Bacteria</taxon>
        <taxon>Pseudomonadati</taxon>
        <taxon>Pseudomonadota</taxon>
        <taxon>Alphaproteobacteria</taxon>
        <taxon>Caulobacterales</taxon>
        <taxon>Caulobacteraceae</taxon>
        <taxon>Asticcacaulis</taxon>
    </lineage>
</organism>
<protein>
    <submittedName>
        <fullName evidence="1">Oxidoreductase</fullName>
    </submittedName>
</protein>
<keyword evidence="2" id="KW-1185">Reference proteome</keyword>
<dbReference type="AlphaFoldDB" id="A0A918PUK3"/>
<name>A0A918PUK3_9CAUL</name>
<comment type="caution">
    <text evidence="1">The sequence shown here is derived from an EMBL/GenBank/DDBJ whole genome shotgun (WGS) entry which is preliminary data.</text>
</comment>
<reference evidence="1" key="1">
    <citation type="journal article" date="2014" name="Int. J. Syst. Evol. Microbiol.">
        <title>Complete genome sequence of Corynebacterium casei LMG S-19264T (=DSM 44701T), isolated from a smear-ripened cheese.</title>
        <authorList>
            <consortium name="US DOE Joint Genome Institute (JGI-PGF)"/>
            <person name="Walter F."/>
            <person name="Albersmeier A."/>
            <person name="Kalinowski J."/>
            <person name="Ruckert C."/>
        </authorList>
    </citation>
    <scope>NUCLEOTIDE SEQUENCE</scope>
    <source>
        <strain evidence="1">KCTC 32296</strain>
    </source>
</reference>
<dbReference type="RefSeq" id="WP_189484711.1">
    <property type="nucleotide sequence ID" value="NZ_BMZB01000001.1"/>
</dbReference>
<sequence length="173" mass="19168">MSQLNSSATPTLIAKDGTRILDGWALLNDEDVVGADGPYVLGFERALTELPGLNGKYGVRVNPGDDIRLLTPYMEKIALVEVNFPGYRDGRGYSNARILRSDLNYQGEIRAVGDVLRDQLFLMLRCGFNEFVLKDADPEGAIKAATDRFENAYQTAADARQPIWALRQKLTEA</sequence>
<evidence type="ECO:0000313" key="1">
    <source>
        <dbReference type="EMBL" id="GGZ22543.1"/>
    </source>
</evidence>
<dbReference type="Pfam" id="PF06073">
    <property type="entry name" value="DUF934"/>
    <property type="match status" value="1"/>
</dbReference>
<dbReference type="Proteomes" id="UP000662572">
    <property type="component" value="Unassembled WGS sequence"/>
</dbReference>
<accession>A0A918PUK3</accession>
<proteinExistence type="predicted"/>
<gene>
    <name evidence="1" type="ORF">GCM10011273_04250</name>
</gene>
<reference evidence="1" key="2">
    <citation type="submission" date="2020-09" db="EMBL/GenBank/DDBJ databases">
        <authorList>
            <person name="Sun Q."/>
            <person name="Kim S."/>
        </authorList>
    </citation>
    <scope>NUCLEOTIDE SEQUENCE</scope>
    <source>
        <strain evidence="1">KCTC 32296</strain>
    </source>
</reference>
<dbReference type="InterPro" id="IPR008318">
    <property type="entry name" value="UCP030820"/>
</dbReference>
<evidence type="ECO:0000313" key="2">
    <source>
        <dbReference type="Proteomes" id="UP000662572"/>
    </source>
</evidence>
<dbReference type="EMBL" id="BMZB01000001">
    <property type="protein sequence ID" value="GGZ22543.1"/>
    <property type="molecule type" value="Genomic_DNA"/>
</dbReference>